<dbReference type="GO" id="GO:0008784">
    <property type="term" value="F:alanine racemase activity"/>
    <property type="evidence" value="ECO:0007669"/>
    <property type="project" value="UniProtKB-EC"/>
</dbReference>
<dbReference type="Pfam" id="PF01168">
    <property type="entry name" value="Ala_racemase_N"/>
    <property type="match status" value="1"/>
</dbReference>
<dbReference type="InterPro" id="IPR001608">
    <property type="entry name" value="Ala_racemase_N"/>
</dbReference>
<evidence type="ECO:0000256" key="4">
    <source>
        <dbReference type="HAMAP-Rule" id="MF_01201"/>
    </source>
</evidence>
<feature type="domain" description="Alanine racemase C-terminal" evidence="5">
    <location>
        <begin position="246"/>
        <end position="371"/>
    </location>
</feature>
<keyword evidence="3 4" id="KW-0413">Isomerase</keyword>
<dbReference type="CDD" id="cd00430">
    <property type="entry name" value="PLPDE_III_AR"/>
    <property type="match status" value="1"/>
</dbReference>
<evidence type="ECO:0000256" key="1">
    <source>
        <dbReference type="ARBA" id="ARBA00001933"/>
    </source>
</evidence>
<sequence>MVTHYYRDSWVEVQLDAIQENIQNVKRQLPTQTKVYAVVKANAYGHGDVQVAKAALDGGASGLAVALLDEAIRLREAGFTAPILVMGWVRPEDAHVAAQKDITVTVFQADWLRRVKSMSLHGNLSFHIKLDTGMGRIGVRDEEELTELLHECEAEGLRLKGVFTHFATADEEETRYVKEQEQRFERLMETFTSVWKGPVEVHTGNSALSMRFPEKMNHIVRFGISMYGLYPSKEVKALKPIELSPSFSLHSKLVHIKKVSPGESISYGATYTTSEEEWIGTIPIGYADGWIRKLQGMEVLINGKRMPIIGRICMDQCMVKLDDAYEVGTQVTLIGKQREEEIEVDEVADYLDTINYEIPCMISERVPRIYYQKGEVKAVWNGIAFSHEKG</sequence>
<comment type="pathway">
    <text evidence="4">Amino-acid biosynthesis; D-alanine biosynthesis; D-alanine from L-alanine: step 1/1.</text>
</comment>
<dbReference type="PANTHER" id="PTHR30511:SF0">
    <property type="entry name" value="ALANINE RACEMASE, CATABOLIC-RELATED"/>
    <property type="match status" value="1"/>
</dbReference>
<dbReference type="PRINTS" id="PR00992">
    <property type="entry name" value="ALARACEMASE"/>
</dbReference>
<dbReference type="InterPro" id="IPR029066">
    <property type="entry name" value="PLP-binding_barrel"/>
</dbReference>
<keyword evidence="7" id="KW-1185">Reference proteome</keyword>
<dbReference type="InterPro" id="IPR000821">
    <property type="entry name" value="Ala_racemase"/>
</dbReference>
<dbReference type="EMBL" id="CP126446">
    <property type="protein sequence ID" value="WIF98380.1"/>
    <property type="molecule type" value="Genomic_DNA"/>
</dbReference>
<feature type="binding site" evidence="4">
    <location>
        <position position="136"/>
    </location>
    <ligand>
        <name>substrate</name>
    </ligand>
</feature>
<dbReference type="SUPFAM" id="SSF51419">
    <property type="entry name" value="PLP-binding barrel"/>
    <property type="match status" value="1"/>
</dbReference>
<dbReference type="InterPro" id="IPR009006">
    <property type="entry name" value="Ala_racemase/Decarboxylase_C"/>
</dbReference>
<gene>
    <name evidence="6" type="primary">alr</name>
    <name evidence="6" type="ORF">QNI29_01455</name>
</gene>
<dbReference type="SMART" id="SM01005">
    <property type="entry name" value="Ala_racemase_C"/>
    <property type="match status" value="1"/>
</dbReference>
<dbReference type="InterPro" id="IPR020622">
    <property type="entry name" value="Ala_racemase_pyridoxalP-BS"/>
</dbReference>
<dbReference type="PROSITE" id="PS00395">
    <property type="entry name" value="ALANINE_RACEMASE"/>
    <property type="match status" value="1"/>
</dbReference>
<dbReference type="EC" id="5.1.1.1" evidence="4"/>
<dbReference type="HAMAP" id="MF_01201">
    <property type="entry name" value="Ala_racemase"/>
    <property type="match status" value="1"/>
</dbReference>
<proteinExistence type="inferred from homology"/>
<dbReference type="Gene3D" id="2.40.37.10">
    <property type="entry name" value="Lyase, Ornithine Decarboxylase, Chain A, domain 1"/>
    <property type="match status" value="1"/>
</dbReference>
<dbReference type="Gene3D" id="3.20.20.10">
    <property type="entry name" value="Alanine racemase"/>
    <property type="match status" value="1"/>
</dbReference>
<evidence type="ECO:0000256" key="3">
    <source>
        <dbReference type="ARBA" id="ARBA00023235"/>
    </source>
</evidence>
<dbReference type="InterPro" id="IPR011079">
    <property type="entry name" value="Ala_racemase_C"/>
</dbReference>
<evidence type="ECO:0000313" key="6">
    <source>
        <dbReference type="EMBL" id="WIF98380.1"/>
    </source>
</evidence>
<comment type="catalytic activity">
    <reaction evidence="4">
        <text>L-alanine = D-alanine</text>
        <dbReference type="Rhea" id="RHEA:20249"/>
        <dbReference type="ChEBI" id="CHEBI:57416"/>
        <dbReference type="ChEBI" id="CHEBI:57972"/>
        <dbReference type="EC" id="5.1.1.1"/>
    </reaction>
</comment>
<comment type="similarity">
    <text evidence="4">Belongs to the alanine racemase family.</text>
</comment>
<dbReference type="PANTHER" id="PTHR30511">
    <property type="entry name" value="ALANINE RACEMASE"/>
    <property type="match status" value="1"/>
</dbReference>
<comment type="function">
    <text evidence="4">Catalyzes the interconversion of L-alanine and D-alanine. May also act on other amino acids.</text>
</comment>
<organism evidence="6 7">
    <name type="scientific">Pontibacillus chungwhensis</name>
    <dbReference type="NCBI Taxonomy" id="265426"/>
    <lineage>
        <taxon>Bacteria</taxon>
        <taxon>Bacillati</taxon>
        <taxon>Bacillota</taxon>
        <taxon>Bacilli</taxon>
        <taxon>Bacillales</taxon>
        <taxon>Bacillaceae</taxon>
        <taxon>Pontibacillus</taxon>
    </lineage>
</organism>
<feature type="modified residue" description="N6-(pyridoxal phosphate)lysine" evidence="4">
    <location>
        <position position="40"/>
    </location>
</feature>
<evidence type="ECO:0000313" key="7">
    <source>
        <dbReference type="Proteomes" id="UP001236652"/>
    </source>
</evidence>
<feature type="active site" description="Proton acceptor; specific for L-alanine" evidence="4">
    <location>
        <position position="267"/>
    </location>
</feature>
<dbReference type="NCBIfam" id="TIGR00492">
    <property type="entry name" value="alr"/>
    <property type="match status" value="1"/>
</dbReference>
<reference evidence="6 7" key="1">
    <citation type="submission" date="2023-05" db="EMBL/GenBank/DDBJ databases">
        <title>Comparative genomics reveals the evidence of polycyclic aromatic hydrocarbons degradation in moderately halophilic genus Pontibacillus.</title>
        <authorList>
            <person name="Yang H."/>
            <person name="Qian Z."/>
        </authorList>
    </citation>
    <scope>NUCLEOTIDE SEQUENCE [LARGE SCALE GENOMIC DNA]</scope>
    <source>
        <strain evidence="7">HN14</strain>
    </source>
</reference>
<comment type="cofactor">
    <cofactor evidence="1 4">
        <name>pyridoxal 5'-phosphate</name>
        <dbReference type="ChEBI" id="CHEBI:597326"/>
    </cofactor>
</comment>
<keyword evidence="2 4" id="KW-0663">Pyridoxal phosphate</keyword>
<accession>A0ABY8V186</accession>
<dbReference type="SUPFAM" id="SSF50621">
    <property type="entry name" value="Alanine racemase C-terminal domain-like"/>
    <property type="match status" value="1"/>
</dbReference>
<name>A0ABY8V186_9BACI</name>
<feature type="active site" description="Proton acceptor; specific for D-alanine" evidence="4">
    <location>
        <position position="40"/>
    </location>
</feature>
<feature type="binding site" evidence="4">
    <location>
        <position position="314"/>
    </location>
    <ligand>
        <name>substrate</name>
    </ligand>
</feature>
<evidence type="ECO:0000259" key="5">
    <source>
        <dbReference type="SMART" id="SM01005"/>
    </source>
</evidence>
<protein>
    <recommendedName>
        <fullName evidence="4">Alanine racemase</fullName>
        <ecNumber evidence="4">5.1.1.1</ecNumber>
    </recommendedName>
</protein>
<dbReference type="Pfam" id="PF00842">
    <property type="entry name" value="Ala_racemase_C"/>
    <property type="match status" value="1"/>
</dbReference>
<dbReference type="Proteomes" id="UP001236652">
    <property type="component" value="Chromosome"/>
</dbReference>
<evidence type="ECO:0000256" key="2">
    <source>
        <dbReference type="ARBA" id="ARBA00022898"/>
    </source>
</evidence>